<dbReference type="PANTHER" id="PTHR43798">
    <property type="entry name" value="MONOACYLGLYCEROL LIPASE"/>
    <property type="match status" value="1"/>
</dbReference>
<evidence type="ECO:0000313" key="2">
    <source>
        <dbReference type="EMBL" id="MDT0675212.1"/>
    </source>
</evidence>
<dbReference type="EMBL" id="JAVRHK010000001">
    <property type="protein sequence ID" value="MDT0675212.1"/>
    <property type="molecule type" value="Genomic_DNA"/>
</dbReference>
<feature type="domain" description="AB hydrolase-1" evidence="1">
    <location>
        <begin position="19"/>
        <end position="244"/>
    </location>
</feature>
<dbReference type="InterPro" id="IPR029058">
    <property type="entry name" value="AB_hydrolase_fold"/>
</dbReference>
<keyword evidence="3" id="KW-1185">Reference proteome</keyword>
<dbReference type="Gene3D" id="3.40.50.1820">
    <property type="entry name" value="alpha/beta hydrolase"/>
    <property type="match status" value="1"/>
</dbReference>
<accession>A0ABU3D123</accession>
<reference evidence="2 3" key="1">
    <citation type="submission" date="2023-09" db="EMBL/GenBank/DDBJ databases">
        <authorList>
            <person name="Rey-Velasco X."/>
        </authorList>
    </citation>
    <scope>NUCLEOTIDE SEQUENCE [LARGE SCALE GENOMIC DNA]</scope>
    <source>
        <strain evidence="2 3">F117</strain>
    </source>
</reference>
<dbReference type="InterPro" id="IPR050266">
    <property type="entry name" value="AB_hydrolase_sf"/>
</dbReference>
<dbReference type="Proteomes" id="UP001262582">
    <property type="component" value="Unassembled WGS sequence"/>
</dbReference>
<evidence type="ECO:0000313" key="3">
    <source>
        <dbReference type="Proteomes" id="UP001262582"/>
    </source>
</evidence>
<proteinExistence type="predicted"/>
<protein>
    <submittedName>
        <fullName evidence="2">Alpha/beta hydrolase</fullName>
    </submittedName>
</protein>
<gene>
    <name evidence="2" type="ORF">RM539_01270</name>
</gene>
<organism evidence="2 3">
    <name type="scientific">Autumnicola musiva</name>
    <dbReference type="NCBI Taxonomy" id="3075589"/>
    <lineage>
        <taxon>Bacteria</taxon>
        <taxon>Pseudomonadati</taxon>
        <taxon>Bacteroidota</taxon>
        <taxon>Flavobacteriia</taxon>
        <taxon>Flavobacteriales</taxon>
        <taxon>Flavobacteriaceae</taxon>
        <taxon>Autumnicola</taxon>
    </lineage>
</organism>
<dbReference type="InterPro" id="IPR000073">
    <property type="entry name" value="AB_hydrolase_1"/>
</dbReference>
<name>A0ABU3D123_9FLAO</name>
<dbReference type="SUPFAM" id="SSF53474">
    <property type="entry name" value="alpha/beta-Hydrolases"/>
    <property type="match status" value="1"/>
</dbReference>
<dbReference type="GO" id="GO:0016787">
    <property type="term" value="F:hydrolase activity"/>
    <property type="evidence" value="ECO:0007669"/>
    <property type="project" value="UniProtKB-KW"/>
</dbReference>
<dbReference type="RefSeq" id="WP_311501663.1">
    <property type="nucleotide sequence ID" value="NZ_JAVRHK010000001.1"/>
</dbReference>
<evidence type="ECO:0000259" key="1">
    <source>
        <dbReference type="Pfam" id="PF00561"/>
    </source>
</evidence>
<dbReference type="Pfam" id="PF00561">
    <property type="entry name" value="Abhydrolase_1"/>
    <property type="match status" value="1"/>
</dbReference>
<keyword evidence="2" id="KW-0378">Hydrolase</keyword>
<dbReference type="PRINTS" id="PR00111">
    <property type="entry name" value="ABHYDROLASE"/>
</dbReference>
<sequence>MNVKYKGANIHFTSAGEGNPIILLHGFMESSKIWGNFIPTLSEQRQVVCIDLPGHGESGSFNEIHSMEDMAKAVKEVLRHLEIRNAAIAGHSMGGYVCLELYKIFPTLLTSLVLVNSTPEADSRERKINRERAVKLVQKNKKAFVKMAISNLMMPENSERFRSGIQDLIAEAMKMEVQEITAAIRGMKIRTDNVQAFARMNLPKYIVAGKDDSVLAFDRLRDVANSTGAELLEFSGGHLSYIEDEKALLKLLHFIE</sequence>
<comment type="caution">
    <text evidence="2">The sequence shown here is derived from an EMBL/GenBank/DDBJ whole genome shotgun (WGS) entry which is preliminary data.</text>
</comment>